<feature type="signal peptide" evidence="10">
    <location>
        <begin position="1"/>
        <end position="16"/>
    </location>
</feature>
<keyword evidence="6 9" id="KW-0482">Metalloprotease</keyword>
<sequence length="566" mass="64413">MRALLLVLLFALSTSGGYLPPFMTRMFRSEGVNVEELLAVRKQLDEVKEQAKAQIALTEERENELKKELKIRRRLFCDFLRDFLKYSGVFQDIDHNKLVDVEEGSETIEKVNDESGISELLYQGDMVLTRTQAEEIVNEIKNNGNARSKRQAYRDRWYPITVWTKGVNYFFHQNATHGTRSIFLKAVELWRSQTCIDFHENPYAEDRIGVFKGVGCWSHVGRTGTEQSLSLGERCENLRNAAHEIGHSLGLFHTQSRHDRDSYITFNAHNVQDGWVSQFNKETTDTNYNYGIEYDYGSIMHYGAHSSSQNGLPTMIPRDTKYLETLGSAIISFNDLFMVNTHYNCTKKCNPDTSAKCQMNGYPHPRNCAKCICPGGYGGDLCDERPDDGCGEVLMANTSYQYQDVEVGDRSAGFNKRVELTTCTYWIEAPKGSKVEVKIEKLNAGLINDGCHYGGVEIKSQEDQRLTGYRYCRQEDTNVILESTHNIVPVIFFNRFYVSEVKIRYRAVPGNNETTPETSGTSTSGPLEPETTDTESVNRPEPETRLVTSRPFPETRPTTKCSDSDR</sequence>
<feature type="active site" evidence="9">
    <location>
        <position position="244"/>
    </location>
</feature>
<dbReference type="SMART" id="SM00042">
    <property type="entry name" value="CUB"/>
    <property type="match status" value="1"/>
</dbReference>
<dbReference type="Gene3D" id="3.40.390.10">
    <property type="entry name" value="Collagenase (Catalytic Domain)"/>
    <property type="match status" value="1"/>
</dbReference>
<dbReference type="InterPro" id="IPR000859">
    <property type="entry name" value="CUB_dom"/>
</dbReference>
<evidence type="ECO:0000256" key="3">
    <source>
        <dbReference type="ARBA" id="ARBA00022723"/>
    </source>
</evidence>
<dbReference type="InterPro" id="IPR035914">
    <property type="entry name" value="Sperma_CUB_dom_sf"/>
</dbReference>
<dbReference type="Gene3D" id="2.60.120.290">
    <property type="entry name" value="Spermadhesin, CUB domain"/>
    <property type="match status" value="1"/>
</dbReference>
<dbReference type="CDD" id="cd04280">
    <property type="entry name" value="ZnMc_astacin_like"/>
    <property type="match status" value="1"/>
</dbReference>
<keyword evidence="11" id="KW-0175">Coiled coil</keyword>
<dbReference type="PANTHER" id="PTHR10127">
    <property type="entry name" value="DISCOIDIN, CUB, EGF, LAMININ , AND ZINC METALLOPROTEASE DOMAIN CONTAINING"/>
    <property type="match status" value="1"/>
</dbReference>
<evidence type="ECO:0000256" key="11">
    <source>
        <dbReference type="SAM" id="Coils"/>
    </source>
</evidence>
<name>A0ABR1BH58_NECAM</name>
<feature type="compositionally biased region" description="Polar residues" evidence="12">
    <location>
        <begin position="556"/>
        <end position="566"/>
    </location>
</feature>
<feature type="domain" description="Peptidase M12A" evidence="14">
    <location>
        <begin position="151"/>
        <end position="346"/>
    </location>
</feature>
<organism evidence="15 16">
    <name type="scientific">Necator americanus</name>
    <name type="common">Human hookworm</name>
    <dbReference type="NCBI Taxonomy" id="51031"/>
    <lineage>
        <taxon>Eukaryota</taxon>
        <taxon>Metazoa</taxon>
        <taxon>Ecdysozoa</taxon>
        <taxon>Nematoda</taxon>
        <taxon>Chromadorea</taxon>
        <taxon>Rhabditida</taxon>
        <taxon>Rhabditina</taxon>
        <taxon>Rhabditomorpha</taxon>
        <taxon>Strongyloidea</taxon>
        <taxon>Ancylostomatidae</taxon>
        <taxon>Bunostominae</taxon>
        <taxon>Necator</taxon>
    </lineage>
</organism>
<keyword evidence="2 9" id="KW-0645">Protease</keyword>
<evidence type="ECO:0000256" key="4">
    <source>
        <dbReference type="ARBA" id="ARBA00022801"/>
    </source>
</evidence>
<dbReference type="PANTHER" id="PTHR10127:SF831">
    <property type="entry name" value="ZINC METALLOPROTEINASE NAS-37"/>
    <property type="match status" value="1"/>
</dbReference>
<evidence type="ECO:0000256" key="10">
    <source>
        <dbReference type="RuleBase" id="RU361183"/>
    </source>
</evidence>
<feature type="binding site" evidence="9">
    <location>
        <position position="243"/>
    </location>
    <ligand>
        <name>Zn(2+)</name>
        <dbReference type="ChEBI" id="CHEBI:29105"/>
        <note>catalytic</note>
    </ligand>
</feature>
<evidence type="ECO:0000256" key="2">
    <source>
        <dbReference type="ARBA" id="ARBA00022670"/>
    </source>
</evidence>
<evidence type="ECO:0000256" key="5">
    <source>
        <dbReference type="ARBA" id="ARBA00022833"/>
    </source>
</evidence>
<keyword evidence="3 9" id="KW-0479">Metal-binding</keyword>
<evidence type="ECO:0000256" key="6">
    <source>
        <dbReference type="ARBA" id="ARBA00023049"/>
    </source>
</evidence>
<dbReference type="Pfam" id="PF00431">
    <property type="entry name" value="CUB"/>
    <property type="match status" value="1"/>
</dbReference>
<dbReference type="PROSITE" id="PS51864">
    <property type="entry name" value="ASTACIN"/>
    <property type="match status" value="1"/>
</dbReference>
<keyword evidence="16" id="KW-1185">Reference proteome</keyword>
<comment type="caution">
    <text evidence="8">Lacks conserved residue(s) required for the propagation of feature annotation.</text>
</comment>
<dbReference type="SUPFAM" id="SSF55486">
    <property type="entry name" value="Metalloproteases ('zincins'), catalytic domain"/>
    <property type="match status" value="1"/>
</dbReference>
<dbReference type="Proteomes" id="UP001303046">
    <property type="component" value="Unassembled WGS sequence"/>
</dbReference>
<evidence type="ECO:0000256" key="12">
    <source>
        <dbReference type="SAM" id="MobiDB-lite"/>
    </source>
</evidence>
<dbReference type="PRINTS" id="PR00480">
    <property type="entry name" value="ASTACIN"/>
</dbReference>
<reference evidence="15 16" key="1">
    <citation type="submission" date="2023-08" db="EMBL/GenBank/DDBJ databases">
        <title>A Necator americanus chromosomal reference genome.</title>
        <authorList>
            <person name="Ilik V."/>
            <person name="Petrzelkova K.J."/>
            <person name="Pardy F."/>
            <person name="Fuh T."/>
            <person name="Niatou-Singa F.S."/>
            <person name="Gouil Q."/>
            <person name="Baker L."/>
            <person name="Ritchie M.E."/>
            <person name="Jex A.R."/>
            <person name="Gazzola D."/>
            <person name="Li H."/>
            <person name="Toshio Fujiwara R."/>
            <person name="Zhan B."/>
            <person name="Aroian R.V."/>
            <person name="Pafco B."/>
            <person name="Schwarz E.M."/>
        </authorList>
    </citation>
    <scope>NUCLEOTIDE SEQUENCE [LARGE SCALE GENOMIC DNA]</scope>
    <source>
        <strain evidence="15 16">Aroian</strain>
        <tissue evidence="15">Whole animal</tissue>
    </source>
</reference>
<dbReference type="InterPro" id="IPR024079">
    <property type="entry name" value="MetalloPept_cat_dom_sf"/>
</dbReference>
<feature type="region of interest" description="Disordered" evidence="12">
    <location>
        <begin position="510"/>
        <end position="566"/>
    </location>
</feature>
<dbReference type="EC" id="3.4.24.-" evidence="10"/>
<protein>
    <recommendedName>
        <fullName evidence="10">Metalloendopeptidase</fullName>
        <ecNumber evidence="10">3.4.24.-</ecNumber>
    </recommendedName>
</protein>
<feature type="binding site" evidence="9">
    <location>
        <position position="253"/>
    </location>
    <ligand>
        <name>Zn(2+)</name>
        <dbReference type="ChEBI" id="CHEBI:29105"/>
        <note>catalytic</note>
    </ligand>
</feature>
<evidence type="ECO:0000256" key="8">
    <source>
        <dbReference type="PROSITE-ProRule" id="PRU00059"/>
    </source>
</evidence>
<keyword evidence="5 9" id="KW-0862">Zinc</keyword>
<dbReference type="EMBL" id="JAVFWL010000001">
    <property type="protein sequence ID" value="KAK6725856.1"/>
    <property type="molecule type" value="Genomic_DNA"/>
</dbReference>
<evidence type="ECO:0000259" key="14">
    <source>
        <dbReference type="PROSITE" id="PS51864"/>
    </source>
</evidence>
<accession>A0ABR1BH58</accession>
<dbReference type="InterPro" id="IPR034035">
    <property type="entry name" value="Astacin-like_dom"/>
</dbReference>
<feature type="chain" id="PRO_5044976512" description="Metalloendopeptidase" evidence="10">
    <location>
        <begin position="17"/>
        <end position="566"/>
    </location>
</feature>
<evidence type="ECO:0000256" key="9">
    <source>
        <dbReference type="PROSITE-ProRule" id="PRU01211"/>
    </source>
</evidence>
<dbReference type="InterPro" id="IPR001506">
    <property type="entry name" value="Peptidase_M12A"/>
</dbReference>
<proteinExistence type="predicted"/>
<feature type="binding site" evidence="9">
    <location>
        <position position="247"/>
    </location>
    <ligand>
        <name>Zn(2+)</name>
        <dbReference type="ChEBI" id="CHEBI:29105"/>
        <note>catalytic</note>
    </ligand>
</feature>
<evidence type="ECO:0000256" key="7">
    <source>
        <dbReference type="ARBA" id="ARBA00023157"/>
    </source>
</evidence>
<feature type="coiled-coil region" evidence="11">
    <location>
        <begin position="34"/>
        <end position="68"/>
    </location>
</feature>
<dbReference type="Pfam" id="PF01400">
    <property type="entry name" value="Astacin"/>
    <property type="match status" value="1"/>
</dbReference>
<dbReference type="InterPro" id="IPR006026">
    <property type="entry name" value="Peptidase_Metallo"/>
</dbReference>
<comment type="cofactor">
    <cofactor evidence="9 10">
        <name>Zn(2+)</name>
        <dbReference type="ChEBI" id="CHEBI:29105"/>
    </cofactor>
    <text evidence="9 10">Binds 1 zinc ion per subunit.</text>
</comment>
<comment type="caution">
    <text evidence="15">The sequence shown here is derived from an EMBL/GenBank/DDBJ whole genome shotgun (WGS) entry which is preliminary data.</text>
</comment>
<keyword evidence="7" id="KW-1015">Disulfide bond</keyword>
<keyword evidence="4 9" id="KW-0378">Hydrolase</keyword>
<gene>
    <name evidence="15" type="primary">Necator_chrI.g398</name>
    <name evidence="15" type="ORF">RB195_004277</name>
</gene>
<keyword evidence="10" id="KW-0732">Signal</keyword>
<keyword evidence="1" id="KW-0245">EGF-like domain</keyword>
<evidence type="ECO:0000256" key="1">
    <source>
        <dbReference type="ARBA" id="ARBA00022536"/>
    </source>
</evidence>
<evidence type="ECO:0000313" key="16">
    <source>
        <dbReference type="Proteomes" id="UP001303046"/>
    </source>
</evidence>
<evidence type="ECO:0000313" key="15">
    <source>
        <dbReference type="EMBL" id="KAK6725856.1"/>
    </source>
</evidence>
<dbReference type="SUPFAM" id="SSF49854">
    <property type="entry name" value="Spermadhesin, CUB domain"/>
    <property type="match status" value="1"/>
</dbReference>
<evidence type="ECO:0000259" key="13">
    <source>
        <dbReference type="PROSITE" id="PS01180"/>
    </source>
</evidence>
<dbReference type="SMART" id="SM00235">
    <property type="entry name" value="ZnMc"/>
    <property type="match status" value="1"/>
</dbReference>
<dbReference type="PROSITE" id="PS01180">
    <property type="entry name" value="CUB"/>
    <property type="match status" value="1"/>
</dbReference>
<feature type="domain" description="CUB" evidence="13">
    <location>
        <begin position="390"/>
        <end position="508"/>
    </location>
</feature>
<feature type="compositionally biased region" description="Low complexity" evidence="12">
    <location>
        <begin position="510"/>
        <end position="529"/>
    </location>
</feature>